<reference evidence="4 5" key="1">
    <citation type="submission" date="2022-11" db="UniProtKB">
        <authorList>
            <consortium name="WormBaseParasite"/>
        </authorList>
    </citation>
    <scope>IDENTIFICATION</scope>
</reference>
<protein>
    <submittedName>
        <fullName evidence="4 5">DUF19 domain-containing protein</fullName>
    </submittedName>
</protein>
<feature type="domain" description="Chondroitin proteoglycan 4" evidence="2">
    <location>
        <begin position="35"/>
        <end position="128"/>
    </location>
</feature>
<keyword evidence="3" id="KW-1185">Reference proteome</keyword>
<dbReference type="InterPro" id="IPR029153">
    <property type="entry name" value="CPG4"/>
</dbReference>
<keyword evidence="1" id="KW-0732">Signal</keyword>
<organism evidence="3 4">
    <name type="scientific">Plectus sambesii</name>
    <dbReference type="NCBI Taxonomy" id="2011161"/>
    <lineage>
        <taxon>Eukaryota</taxon>
        <taxon>Metazoa</taxon>
        <taxon>Ecdysozoa</taxon>
        <taxon>Nematoda</taxon>
        <taxon>Chromadorea</taxon>
        <taxon>Plectida</taxon>
        <taxon>Plectina</taxon>
        <taxon>Plectoidea</taxon>
        <taxon>Plectidae</taxon>
        <taxon>Plectus</taxon>
    </lineage>
</organism>
<dbReference type="Proteomes" id="UP000887566">
    <property type="component" value="Unplaced"/>
</dbReference>
<evidence type="ECO:0000313" key="3">
    <source>
        <dbReference type="Proteomes" id="UP000887566"/>
    </source>
</evidence>
<accession>A0A914W593</accession>
<dbReference type="PANTHER" id="PTHR37431:SF6">
    <property type="entry name" value="PROTEIN CBG06927"/>
    <property type="match status" value="1"/>
</dbReference>
<evidence type="ECO:0000313" key="4">
    <source>
        <dbReference type="WBParaSite" id="PSAMB.scaffold3046size19908.g20088.t1"/>
    </source>
</evidence>
<feature type="chain" id="PRO_5041189944" evidence="1">
    <location>
        <begin position="23"/>
        <end position="200"/>
    </location>
</feature>
<evidence type="ECO:0000313" key="5">
    <source>
        <dbReference type="WBParaSite" id="PSAMB.scaffold7359size7770.g29963.t1"/>
    </source>
</evidence>
<name>A0A914W593_9BILA</name>
<feature type="signal peptide" evidence="1">
    <location>
        <begin position="1"/>
        <end position="22"/>
    </location>
</feature>
<dbReference type="WBParaSite" id="PSAMB.scaffold3046size19908.g20088.t1">
    <property type="protein sequence ID" value="PSAMB.scaffold3046size19908.g20088.t1"/>
    <property type="gene ID" value="PSAMB.scaffold3046size19908.g20088"/>
</dbReference>
<sequence length="200" mass="22140">MAATSFWQLAVALAMAVIGSRASDTCPAKDEAAVSACLQPMLAYASELQAQTGAMQFPVQGANIFEHLCRLFKEFKDCVHDVHCHSLSIEAIDASYGYMCGDGYQLFRHHVECFAQVETHQKYLNCKRAATAAITSLQVEKANTNVYFAKLCSIMDQYLRCSHPIINSSCGQEAWQLVTRVTEDSLRVTMPSCDLRPALM</sequence>
<dbReference type="Pfam" id="PF15481">
    <property type="entry name" value="CPG4"/>
    <property type="match status" value="1"/>
</dbReference>
<evidence type="ECO:0000256" key="1">
    <source>
        <dbReference type="SAM" id="SignalP"/>
    </source>
</evidence>
<evidence type="ECO:0000259" key="2">
    <source>
        <dbReference type="Pfam" id="PF15481"/>
    </source>
</evidence>
<proteinExistence type="predicted"/>
<dbReference type="WBParaSite" id="PSAMB.scaffold7359size7770.g29963.t1">
    <property type="protein sequence ID" value="PSAMB.scaffold7359size7770.g29963.t1"/>
    <property type="gene ID" value="PSAMB.scaffold7359size7770.g29963"/>
</dbReference>
<dbReference type="PANTHER" id="PTHR37431">
    <property type="entry name" value="PROTEIN CBG06927"/>
    <property type="match status" value="1"/>
</dbReference>
<dbReference type="AlphaFoldDB" id="A0A914W593"/>